<evidence type="ECO:0000313" key="2">
    <source>
        <dbReference type="Proteomes" id="UP000324222"/>
    </source>
</evidence>
<dbReference type="EMBL" id="VSRR010001996">
    <property type="protein sequence ID" value="MPC28981.1"/>
    <property type="molecule type" value="Genomic_DNA"/>
</dbReference>
<dbReference type="AlphaFoldDB" id="A0A5B7E4S6"/>
<evidence type="ECO:0000313" key="1">
    <source>
        <dbReference type="EMBL" id="MPC28981.1"/>
    </source>
</evidence>
<comment type="caution">
    <text evidence="1">The sequence shown here is derived from an EMBL/GenBank/DDBJ whole genome shotgun (WGS) entry which is preliminary data.</text>
</comment>
<keyword evidence="2" id="KW-1185">Reference proteome</keyword>
<reference evidence="1 2" key="1">
    <citation type="submission" date="2019-05" db="EMBL/GenBank/DDBJ databases">
        <title>Another draft genome of Portunus trituberculatus and its Hox gene families provides insights of decapod evolution.</title>
        <authorList>
            <person name="Jeong J.-H."/>
            <person name="Song I."/>
            <person name="Kim S."/>
            <person name="Choi T."/>
            <person name="Kim D."/>
            <person name="Ryu S."/>
            <person name="Kim W."/>
        </authorList>
    </citation>
    <scope>NUCLEOTIDE SEQUENCE [LARGE SCALE GENOMIC DNA]</scope>
    <source>
        <tissue evidence="1">Muscle</tissue>
    </source>
</reference>
<gene>
    <name evidence="1" type="ORF">E2C01_022197</name>
</gene>
<protein>
    <submittedName>
        <fullName evidence="1">Uncharacterized protein</fullName>
    </submittedName>
</protein>
<proteinExistence type="predicted"/>
<accession>A0A5B7E4S6</accession>
<sequence>MFLPSYEGAVNAFKQRRYEGDTCREEYDGIAALLCEGTSHDDLECQVPGGRSLISRLRVIQEGRVWFPNDP</sequence>
<dbReference type="Proteomes" id="UP000324222">
    <property type="component" value="Unassembled WGS sequence"/>
</dbReference>
<name>A0A5B7E4S6_PORTR</name>
<organism evidence="1 2">
    <name type="scientific">Portunus trituberculatus</name>
    <name type="common">Swimming crab</name>
    <name type="synonym">Neptunus trituberculatus</name>
    <dbReference type="NCBI Taxonomy" id="210409"/>
    <lineage>
        <taxon>Eukaryota</taxon>
        <taxon>Metazoa</taxon>
        <taxon>Ecdysozoa</taxon>
        <taxon>Arthropoda</taxon>
        <taxon>Crustacea</taxon>
        <taxon>Multicrustacea</taxon>
        <taxon>Malacostraca</taxon>
        <taxon>Eumalacostraca</taxon>
        <taxon>Eucarida</taxon>
        <taxon>Decapoda</taxon>
        <taxon>Pleocyemata</taxon>
        <taxon>Brachyura</taxon>
        <taxon>Eubrachyura</taxon>
        <taxon>Portunoidea</taxon>
        <taxon>Portunidae</taxon>
        <taxon>Portuninae</taxon>
        <taxon>Portunus</taxon>
    </lineage>
</organism>